<feature type="compositionally biased region" description="Basic and acidic residues" evidence="1">
    <location>
        <begin position="942"/>
        <end position="951"/>
    </location>
</feature>
<comment type="caution">
    <text evidence="2">The sequence shown here is derived from an EMBL/GenBank/DDBJ whole genome shotgun (WGS) entry which is preliminary data.</text>
</comment>
<reference evidence="2 3" key="1">
    <citation type="journal article" date="2019" name="Sci. Rep.">
        <title>Orb-weaving spider Araneus ventricosus genome elucidates the spidroin gene catalogue.</title>
        <authorList>
            <person name="Kono N."/>
            <person name="Nakamura H."/>
            <person name="Ohtoshi R."/>
            <person name="Moran D.A.P."/>
            <person name="Shinohara A."/>
            <person name="Yoshida Y."/>
            <person name="Fujiwara M."/>
            <person name="Mori M."/>
            <person name="Tomita M."/>
            <person name="Arakawa K."/>
        </authorList>
    </citation>
    <scope>NUCLEOTIDE SEQUENCE [LARGE SCALE GENOMIC DNA]</scope>
</reference>
<name>A0A4Y2LZS0_ARAVE</name>
<evidence type="ECO:0000256" key="1">
    <source>
        <dbReference type="SAM" id="MobiDB-lite"/>
    </source>
</evidence>
<feature type="compositionally biased region" description="Basic and acidic residues" evidence="1">
    <location>
        <begin position="1528"/>
        <end position="1548"/>
    </location>
</feature>
<feature type="compositionally biased region" description="Low complexity" evidence="1">
    <location>
        <begin position="166"/>
        <end position="180"/>
    </location>
</feature>
<dbReference type="EMBL" id="BGPR01006591">
    <property type="protein sequence ID" value="GBN20275.1"/>
    <property type="molecule type" value="Genomic_DNA"/>
</dbReference>
<feature type="region of interest" description="Disordered" evidence="1">
    <location>
        <begin position="933"/>
        <end position="999"/>
    </location>
</feature>
<feature type="region of interest" description="Disordered" evidence="1">
    <location>
        <begin position="838"/>
        <end position="873"/>
    </location>
</feature>
<feature type="compositionally biased region" description="Polar residues" evidence="1">
    <location>
        <begin position="952"/>
        <end position="997"/>
    </location>
</feature>
<accession>A0A4Y2LZS0</accession>
<feature type="compositionally biased region" description="Polar residues" evidence="1">
    <location>
        <begin position="792"/>
        <end position="807"/>
    </location>
</feature>
<evidence type="ECO:0000313" key="2">
    <source>
        <dbReference type="EMBL" id="GBN20275.1"/>
    </source>
</evidence>
<protein>
    <submittedName>
        <fullName evidence="2">Uncharacterized protein</fullName>
    </submittedName>
</protein>
<feature type="region of interest" description="Disordered" evidence="1">
    <location>
        <begin position="332"/>
        <end position="407"/>
    </location>
</feature>
<feature type="region of interest" description="Disordered" evidence="1">
    <location>
        <begin position="220"/>
        <end position="254"/>
    </location>
</feature>
<feature type="region of interest" description="Disordered" evidence="1">
    <location>
        <begin position="141"/>
        <end position="193"/>
    </location>
</feature>
<sequence>MGKIWFFQMYACHFQCLALSLENDIFTGICYLLNCDDKSFGVIGRRGIKTLSLLPIPVITVAFTTFVPRCGARFCGESGRRHFTNWNGGPAFCRFKSNFDDGRHQRRNPGHSRDHSDHFQRYKNERLKSLENLSVNVKHASVENLHDSEPNSPVVADEVTGKAAEAKTSSSNNSSAQLSEKSAHTPSPEIDNGYASWYNAEEQQQIVNMLKEVNMRHERQLRRNSVLRSERPTSDDSTCSNADRASLSSDDEDDGIVVLVSLEKDGPPPDDPDEEKDIANDYLEKSVSDYFEEFQSIFTVSPEKNIFNSLTKECMKECTKSKEKAEDTVLMVEKESSDQNKQAEDKKGDGSLSAMAETESGIRDVENEIASESDQREATTATGEDKSASLDEPRILFDATPSTSRDSEVQKFNVTSKSIEQAASSVYELNDKHIEGLKTERKVSETSKNIEEAASSVYELNGKSEEAAVLNSVQRNDKPGNICDLCSSRTDITKIVSQLRKKDVTKPLITKPQPLNTTQSRSSYCRPEIVYSFPNQTTVYMQNSWPVDYRIKRNTADYKYKTNRLPQCPSDAISKSVETAFLKKFPCFIRQAVIPERKEAKSEPYLLRRNEIKLQNNIPITSFSDSHLPFKGQNAHYKRITVEELFQTVSQNRKEREVQKFGIKEDLSCELVTASDHLKKILKIGKGNESRIHSPALKNDNKFKDNDQKVGNYRDANVGSQFPYTSLLSGRYTPEGDKCGQKQILQTRDDPGKSTTAKAEQTSTRNNAYDSKPNYGVNSQTKYENAHKNYKQGKSAQFSQRDASSSLPVCGPTKPVNKAKSQNSDIVVCKNHYVDTLPKMNSSKEGADQKETMSKPKRRKKLKNDKTKTKNEGETVGKAVVVTSVCSDKTDINQELRTGSDCGKYREKFDRAVPIKNSACTDEDKHCNSWKNRKRADSFVSSKKESSKFSETDSQSSNDLKTQISQQPSESCLKQNRQSKVKASTSRKNNSSFSKSCVSHEISKESISSASKGLKNENLRQTENNSAIKKTAEKGNSNVADLNILKLKTDEDDRHSGAESKNLKVRDSTHSRENLHSAPTPSNRKESPSKLRQKRAPKSLVSCKNVSDREHLERDRSESPSKLRQKCARAPRNFVSRKKFSDGEHLERDLAVKTGRNCDKLVRNYSETYEKASCSGKGNYFPTSNSFGPRKNSFKTKNKVSSPSGTVPSHTTDIKEKFVLESIYCYSKPSKIDDKNSVISETNTTNVRKEEKRKHLTGEVKTFSDEGKQNSLICELGDDAMQERSTGDAKESNNSQSMCAAPNLKNLQNLNYSARMNICTRSFVSSTASKESQNIKIEDIGNKKFSDYDYPSKECEISGGNQICCFHAVDENIQKYLHSAQKLNKDIDHFVEDPGMPSESTSANSCSVNSICRQTEREKEGNGTKVARKTTGEDFTPMDKNDSGSADGAGRQTEREKEGNGTKVARKTTGEDFTPMDKNDSGSDDGVCADGIRALCLRSEDSCFESLADKSGKYSVVCQPPCYSAKDFPEKESVSDSDGQKRNHRIDSDQPTEDFIPKLSALTLGHLSQPNEIKSKCGDQIFKNASKDEDLFMRITSQEITKRVNCKQDIDSKVTSDVLGLPGTVLRKIHVPVSGGRLSCEMMSDASVRGEEYQVSNSLARKASELLHCIASLNGAGASVRPESDKAKTCESPEEKSQLLALNEETLPASQVSPIQTIVSSCNSDAESIGKSEKEKIGSESDLNHDPIVLLSDVVQVSKVLITDRSLPQTNDIFNST</sequence>
<evidence type="ECO:0000313" key="3">
    <source>
        <dbReference type="Proteomes" id="UP000499080"/>
    </source>
</evidence>
<organism evidence="2 3">
    <name type="scientific">Araneus ventricosus</name>
    <name type="common">Orbweaver spider</name>
    <name type="synonym">Epeira ventricosa</name>
    <dbReference type="NCBI Taxonomy" id="182803"/>
    <lineage>
        <taxon>Eukaryota</taxon>
        <taxon>Metazoa</taxon>
        <taxon>Ecdysozoa</taxon>
        <taxon>Arthropoda</taxon>
        <taxon>Chelicerata</taxon>
        <taxon>Arachnida</taxon>
        <taxon>Araneae</taxon>
        <taxon>Araneomorphae</taxon>
        <taxon>Entelegynae</taxon>
        <taxon>Araneoidea</taxon>
        <taxon>Araneidae</taxon>
        <taxon>Araneus</taxon>
    </lineage>
</organism>
<feature type="compositionally biased region" description="Basic and acidic residues" evidence="1">
    <location>
        <begin position="864"/>
        <end position="873"/>
    </location>
</feature>
<feature type="compositionally biased region" description="Polar residues" evidence="1">
    <location>
        <begin position="753"/>
        <end position="769"/>
    </location>
</feature>
<feature type="region of interest" description="Disordered" evidence="1">
    <location>
        <begin position="744"/>
        <end position="823"/>
    </location>
</feature>
<feature type="region of interest" description="Disordered" evidence="1">
    <location>
        <begin position="1051"/>
        <end position="1130"/>
    </location>
</feature>
<keyword evidence="3" id="KW-1185">Reference proteome</keyword>
<feature type="compositionally biased region" description="Polar residues" evidence="1">
    <location>
        <begin position="235"/>
        <end position="248"/>
    </location>
</feature>
<feature type="region of interest" description="Disordered" evidence="1">
    <location>
        <begin position="692"/>
        <end position="717"/>
    </location>
</feature>
<dbReference type="Proteomes" id="UP000499080">
    <property type="component" value="Unassembled WGS sequence"/>
</dbReference>
<feature type="compositionally biased region" description="Basic and acidic residues" evidence="1">
    <location>
        <begin position="332"/>
        <end position="349"/>
    </location>
</feature>
<feature type="compositionally biased region" description="Basic and acidic residues" evidence="1">
    <location>
        <begin position="373"/>
        <end position="395"/>
    </location>
</feature>
<feature type="compositionally biased region" description="Basic and acidic residues" evidence="1">
    <location>
        <begin position="1051"/>
        <end position="1075"/>
    </location>
</feature>
<feature type="region of interest" description="Disordered" evidence="1">
    <location>
        <begin position="1414"/>
        <end position="1484"/>
    </location>
</feature>
<proteinExistence type="predicted"/>
<feature type="compositionally biased region" description="Basic and acidic residues" evidence="1">
    <location>
        <begin position="845"/>
        <end position="854"/>
    </location>
</feature>
<feature type="region of interest" description="Disordered" evidence="1">
    <location>
        <begin position="1528"/>
        <end position="1552"/>
    </location>
</feature>
<feature type="compositionally biased region" description="Basic and acidic residues" evidence="1">
    <location>
        <begin position="1106"/>
        <end position="1121"/>
    </location>
</feature>
<dbReference type="OrthoDB" id="6437889at2759"/>
<feature type="compositionally biased region" description="Basic and acidic residues" evidence="1">
    <location>
        <begin position="699"/>
        <end position="708"/>
    </location>
</feature>
<gene>
    <name evidence="2" type="ORF">AVEN_226150_1</name>
</gene>